<name>A0ABY7PT44_9BACT</name>
<organism evidence="1 2">
    <name type="scientific">Hymenobacter yonginensis</name>
    <dbReference type="NCBI Taxonomy" id="748197"/>
    <lineage>
        <taxon>Bacteria</taxon>
        <taxon>Pseudomonadati</taxon>
        <taxon>Bacteroidota</taxon>
        <taxon>Cytophagia</taxon>
        <taxon>Cytophagales</taxon>
        <taxon>Hymenobacteraceae</taxon>
        <taxon>Hymenobacter</taxon>
    </lineage>
</organism>
<protein>
    <submittedName>
        <fullName evidence="1">Uncharacterized protein</fullName>
    </submittedName>
</protein>
<evidence type="ECO:0000313" key="2">
    <source>
        <dbReference type="Proteomes" id="UP001211872"/>
    </source>
</evidence>
<sequence>MAQSTTSAQVVTALTQLRAEILATLVSGANLPGPALADLLVRQLDEIVVSIGQRG</sequence>
<dbReference type="EMBL" id="CP115396">
    <property type="protein sequence ID" value="WBO86066.1"/>
    <property type="molecule type" value="Genomic_DNA"/>
</dbReference>
<dbReference type="RefSeq" id="WP_270128656.1">
    <property type="nucleotide sequence ID" value="NZ_CP115396.1"/>
</dbReference>
<gene>
    <name evidence="1" type="ORF">O9Z63_07375</name>
</gene>
<keyword evidence="2" id="KW-1185">Reference proteome</keyword>
<reference evidence="1 2" key="1">
    <citation type="journal article" date="2011" name="Int. J. Syst. Evol. Microbiol.">
        <title>Hymenobacter yonginensis sp. nov., isolated from a mesotrophic artificial lake.</title>
        <authorList>
            <person name="Joung Y."/>
            <person name="Cho S.H."/>
            <person name="Kim H."/>
            <person name="Kim S.B."/>
            <person name="Joh K."/>
        </authorList>
    </citation>
    <scope>NUCLEOTIDE SEQUENCE [LARGE SCALE GENOMIC DNA]</scope>
    <source>
        <strain evidence="1 2">KCTC 22745</strain>
    </source>
</reference>
<accession>A0ABY7PT44</accession>
<evidence type="ECO:0000313" key="1">
    <source>
        <dbReference type="EMBL" id="WBO86066.1"/>
    </source>
</evidence>
<proteinExistence type="predicted"/>
<dbReference type="Proteomes" id="UP001211872">
    <property type="component" value="Chromosome"/>
</dbReference>